<reference evidence="3" key="1">
    <citation type="journal article" date="2020" name="Fungal Divers.">
        <title>Resolving the Mortierellaceae phylogeny through synthesis of multi-gene phylogenetics and phylogenomics.</title>
        <authorList>
            <person name="Vandepol N."/>
            <person name="Liber J."/>
            <person name="Desiro A."/>
            <person name="Na H."/>
            <person name="Kennedy M."/>
            <person name="Barry K."/>
            <person name="Grigoriev I.V."/>
            <person name="Miller A.N."/>
            <person name="O'Donnell K."/>
            <person name="Stajich J.E."/>
            <person name="Bonito G."/>
        </authorList>
    </citation>
    <scope>NUCLEOTIDE SEQUENCE</scope>
    <source>
        <strain evidence="3">NRRL 6426</strain>
    </source>
</reference>
<accession>A0A9P5VFM9</accession>
<feature type="compositionally biased region" description="Low complexity" evidence="1">
    <location>
        <begin position="69"/>
        <end position="78"/>
    </location>
</feature>
<dbReference type="AlphaFoldDB" id="A0A9P5VFM9"/>
<name>A0A9P5VFM9_9FUNG</name>
<keyword evidence="4" id="KW-1185">Reference proteome</keyword>
<evidence type="ECO:0000313" key="3">
    <source>
        <dbReference type="EMBL" id="KAF9157079.1"/>
    </source>
</evidence>
<feature type="compositionally biased region" description="Polar residues" evidence="1">
    <location>
        <begin position="38"/>
        <end position="47"/>
    </location>
</feature>
<evidence type="ECO:0000313" key="4">
    <source>
        <dbReference type="Proteomes" id="UP000748756"/>
    </source>
</evidence>
<keyword evidence="2" id="KW-0472">Membrane</keyword>
<feature type="transmembrane region" description="Helical" evidence="2">
    <location>
        <begin position="132"/>
        <end position="152"/>
    </location>
</feature>
<proteinExistence type="predicted"/>
<organism evidence="3 4">
    <name type="scientific">Linnemannia schmuckeri</name>
    <dbReference type="NCBI Taxonomy" id="64567"/>
    <lineage>
        <taxon>Eukaryota</taxon>
        <taxon>Fungi</taxon>
        <taxon>Fungi incertae sedis</taxon>
        <taxon>Mucoromycota</taxon>
        <taxon>Mortierellomycotina</taxon>
        <taxon>Mortierellomycetes</taxon>
        <taxon>Mortierellales</taxon>
        <taxon>Mortierellaceae</taxon>
        <taxon>Linnemannia</taxon>
    </lineage>
</organism>
<keyword evidence="2" id="KW-1133">Transmembrane helix</keyword>
<sequence length="211" mass="21431">MHLLGNLFPHGSPSPSPAAAPGGSPAPTVPTAPGTGTDGTKPNSTATGPLPGLVSQVLNPPPILGSIGGTPSPTTPTTPKKHPSGSAAGTGVNDDGTLDDDGNPATSNQSSNGKGGNTDDPNSGGGPLSPGLIALLVITLLAILAAVLFSCYRVRQSRRRRHQSWDENILKNHAGSVGYSESGGGYGMYVSGSGNERPDLWRKNLDLFHRE</sequence>
<keyword evidence="2" id="KW-0812">Transmembrane</keyword>
<dbReference type="Proteomes" id="UP000748756">
    <property type="component" value="Unassembled WGS sequence"/>
</dbReference>
<protein>
    <submittedName>
        <fullName evidence="3">Uncharacterized protein</fullName>
    </submittedName>
</protein>
<dbReference type="OrthoDB" id="2449255at2759"/>
<evidence type="ECO:0000256" key="1">
    <source>
        <dbReference type="SAM" id="MobiDB-lite"/>
    </source>
</evidence>
<comment type="caution">
    <text evidence="3">The sequence shown here is derived from an EMBL/GenBank/DDBJ whole genome shotgun (WGS) entry which is preliminary data.</text>
</comment>
<feature type="region of interest" description="Disordered" evidence="1">
    <location>
        <begin position="1"/>
        <end position="125"/>
    </location>
</feature>
<dbReference type="EMBL" id="JAAAUQ010000002">
    <property type="protein sequence ID" value="KAF9157079.1"/>
    <property type="molecule type" value="Genomic_DNA"/>
</dbReference>
<feature type="compositionally biased region" description="Low complexity" evidence="1">
    <location>
        <begin position="19"/>
        <end position="35"/>
    </location>
</feature>
<gene>
    <name evidence="3" type="ORF">BG015_004155</name>
</gene>
<evidence type="ECO:0000256" key="2">
    <source>
        <dbReference type="SAM" id="Phobius"/>
    </source>
</evidence>